<dbReference type="PANTHER" id="PTHR13696">
    <property type="entry name" value="P-LOOP CONTAINING NUCLEOSIDE TRIPHOSPHATE HYDROLASE"/>
    <property type="match status" value="1"/>
</dbReference>
<dbReference type="Pfam" id="PF09140">
    <property type="entry name" value="MipZ"/>
    <property type="match status" value="1"/>
</dbReference>
<feature type="region of interest" description="Disordered" evidence="1">
    <location>
        <begin position="269"/>
        <end position="288"/>
    </location>
</feature>
<dbReference type="PANTHER" id="PTHR13696:SF96">
    <property type="entry name" value="COBQ_COBB_MIND_PARA NUCLEOTIDE BINDING DOMAIN-CONTAINING PROTEIN"/>
    <property type="match status" value="1"/>
</dbReference>
<keyword evidence="3" id="KW-1185">Reference proteome</keyword>
<dbReference type="InterPro" id="IPR027417">
    <property type="entry name" value="P-loop_NTPase"/>
</dbReference>
<dbReference type="InterPro" id="IPR050678">
    <property type="entry name" value="DNA_Partitioning_ATPase"/>
</dbReference>
<dbReference type="AlphaFoldDB" id="A0A348FZ25"/>
<proteinExistence type="predicted"/>
<dbReference type="Gene3D" id="3.40.50.300">
    <property type="entry name" value="P-loop containing nucleotide triphosphate hydrolases"/>
    <property type="match status" value="1"/>
</dbReference>
<dbReference type="SUPFAM" id="SSF52540">
    <property type="entry name" value="P-loop containing nucleoside triphosphate hydrolases"/>
    <property type="match status" value="1"/>
</dbReference>
<organism evidence="2 3">
    <name type="scientific">Blastochloris tepida</name>
    <dbReference type="NCBI Taxonomy" id="2233851"/>
    <lineage>
        <taxon>Bacteria</taxon>
        <taxon>Pseudomonadati</taxon>
        <taxon>Pseudomonadota</taxon>
        <taxon>Alphaproteobacteria</taxon>
        <taxon>Hyphomicrobiales</taxon>
        <taxon>Blastochloridaceae</taxon>
        <taxon>Blastochloris</taxon>
    </lineage>
</organism>
<dbReference type="EMBL" id="AP018907">
    <property type="protein sequence ID" value="BBF92558.1"/>
    <property type="molecule type" value="Genomic_DNA"/>
</dbReference>
<evidence type="ECO:0000313" key="2">
    <source>
        <dbReference type="EMBL" id="BBF92558.1"/>
    </source>
</evidence>
<dbReference type="CDD" id="cd02042">
    <property type="entry name" value="ParAB_family"/>
    <property type="match status" value="1"/>
</dbReference>
<dbReference type="KEGG" id="blag:BLTE_12430"/>
<name>A0A348FZ25_9HYPH</name>
<evidence type="ECO:0000256" key="1">
    <source>
        <dbReference type="SAM" id="MobiDB-lite"/>
    </source>
</evidence>
<dbReference type="Proteomes" id="UP000266934">
    <property type="component" value="Chromosome"/>
</dbReference>
<gene>
    <name evidence="2" type="ORF">BLTE_12430</name>
</gene>
<reference evidence="2 3" key="1">
    <citation type="submission" date="2018-08" db="EMBL/GenBank/DDBJ databases">
        <title>Complete genome sequencing of Blastochloris tepida GI.</title>
        <authorList>
            <person name="Tsukatani Y."/>
            <person name="Mori H."/>
        </authorList>
    </citation>
    <scope>NUCLEOTIDE SEQUENCE [LARGE SCALE GENOMIC DNA]</scope>
    <source>
        <strain evidence="2 3">GI</strain>
    </source>
</reference>
<sequence>MVVLGNEKGGSGKSTIAMHLAVALMKAGYLVATIDLDCRQKSFTRYVENRRALAVRMGIELELSHHFTVDRATHNEIDRNETDEFASFAAAITTLEHTHDIVVIDTPGSDSYLMRLAHAMADTLITPLNDSFIDFDVLARVDSETGELLAVSQYAELVCEARRQRRLADGGTTDWIVVRNRVGQFETRNGRNLERCLSLLASTLDFRPSNGLSDRVIYRELFARGLTVLDTLDRSLFGIEPNLSHFTARNEVRSLLDFLNLPLDVRGRGRADPRESWSGADPGLMAGE</sequence>
<evidence type="ECO:0000313" key="3">
    <source>
        <dbReference type="Proteomes" id="UP000266934"/>
    </source>
</evidence>
<accession>A0A348FZ25</accession>
<dbReference type="InterPro" id="IPR015223">
    <property type="entry name" value="MipZ"/>
</dbReference>
<protein>
    <submittedName>
        <fullName evidence="2">ATPase</fullName>
    </submittedName>
</protein>